<reference evidence="4" key="1">
    <citation type="journal article" date="2021" name="BMC Genomics">
        <title>Chromosome-level genome assembly and manually-curated proteome of model necrotroph Parastagonospora nodorum Sn15 reveals a genome-wide trove of candidate effector homologs, and redundancy of virulence-related functions within an accessory chromosome.</title>
        <authorList>
            <person name="Bertazzoni S."/>
            <person name="Jones D.A.B."/>
            <person name="Phan H.T."/>
            <person name="Tan K.-C."/>
            <person name="Hane J.K."/>
        </authorList>
    </citation>
    <scope>NUCLEOTIDE SEQUENCE [LARGE SCALE GENOMIC DNA]</scope>
    <source>
        <strain evidence="4">SN15 / ATCC MYA-4574 / FGSC 10173)</strain>
    </source>
</reference>
<gene>
    <name evidence="3" type="ORF">JI435_102090</name>
</gene>
<dbReference type="CDD" id="cd02440">
    <property type="entry name" value="AdoMet_MTases"/>
    <property type="match status" value="1"/>
</dbReference>
<dbReference type="VEuPathDB" id="FungiDB:JI435_102090"/>
<dbReference type="SUPFAM" id="SSF53335">
    <property type="entry name" value="S-adenosyl-L-methionine-dependent methyltransferases"/>
    <property type="match status" value="1"/>
</dbReference>
<dbReference type="RefSeq" id="XP_001800490.1">
    <property type="nucleotide sequence ID" value="XM_001800438.1"/>
</dbReference>
<feature type="region of interest" description="Disordered" evidence="1">
    <location>
        <begin position="53"/>
        <end position="83"/>
    </location>
</feature>
<dbReference type="OrthoDB" id="66144at2759"/>
<keyword evidence="4" id="KW-1185">Reference proteome</keyword>
<evidence type="ECO:0000313" key="4">
    <source>
        <dbReference type="Proteomes" id="UP000663193"/>
    </source>
</evidence>
<dbReference type="InterPro" id="IPR013217">
    <property type="entry name" value="Methyltransf_12"/>
</dbReference>
<organism evidence="3 4">
    <name type="scientific">Phaeosphaeria nodorum (strain SN15 / ATCC MYA-4574 / FGSC 10173)</name>
    <name type="common">Glume blotch fungus</name>
    <name type="synonym">Parastagonospora nodorum</name>
    <dbReference type="NCBI Taxonomy" id="321614"/>
    <lineage>
        <taxon>Eukaryota</taxon>
        <taxon>Fungi</taxon>
        <taxon>Dikarya</taxon>
        <taxon>Ascomycota</taxon>
        <taxon>Pezizomycotina</taxon>
        <taxon>Dothideomycetes</taxon>
        <taxon>Pleosporomycetidae</taxon>
        <taxon>Pleosporales</taxon>
        <taxon>Pleosporineae</taxon>
        <taxon>Phaeosphaeriaceae</taxon>
        <taxon>Parastagonospora</taxon>
    </lineage>
</organism>
<dbReference type="PANTHER" id="PTHR43464">
    <property type="entry name" value="METHYLTRANSFERASE"/>
    <property type="match status" value="1"/>
</dbReference>
<feature type="domain" description="Methyltransferase type 12" evidence="2">
    <location>
        <begin position="135"/>
        <end position="244"/>
    </location>
</feature>
<evidence type="ECO:0000259" key="2">
    <source>
        <dbReference type="Pfam" id="PF08242"/>
    </source>
</evidence>
<accession>A0A7U2FFQ6</accession>
<dbReference type="InterPro" id="IPR029063">
    <property type="entry name" value="SAM-dependent_MTases_sf"/>
</dbReference>
<evidence type="ECO:0000256" key="1">
    <source>
        <dbReference type="SAM" id="MobiDB-lite"/>
    </source>
</evidence>
<dbReference type="KEGG" id="pno:SNOG_10209"/>
<dbReference type="Pfam" id="PF08242">
    <property type="entry name" value="Methyltransf_12"/>
    <property type="match status" value="1"/>
</dbReference>
<evidence type="ECO:0000313" key="3">
    <source>
        <dbReference type="EMBL" id="QRD03429.1"/>
    </source>
</evidence>
<dbReference type="PANTHER" id="PTHR43464:SF52">
    <property type="entry name" value="PUTATIVE-RELATED"/>
    <property type="match status" value="1"/>
</dbReference>
<sequence length="333" mass="36093">MTQPNNVHMTFDTSLVDLNPNASFSTTESDPSDFGTANFTAKTPTIQQPSLFEDQSQETPKQSQTLSPNLPSPASKSSTPVQHIGTQQAYDQWATVYDSDGNMLQAIDDLELAILLPQFLAQVQDSVTTPTISLLDLGCGTGRNTQKLLDFALAPNRRSTVVGLDFSKGMLDLAAEKLCTYNDGRLRLEQCDCFPTATNTSAPPFPSVVGLTPVNAVLSTLVLEHVPLPSFFSTLSTLLLPGGLALVTNMHAEMGAKSQAGFVNKDGVKVRGESFAHTVRDTVDEATRAEFEVLGVKEREVGREDVEGGMVGERGWKWVGVRVWYGVVLRKIV</sequence>
<protein>
    <recommendedName>
        <fullName evidence="2">Methyltransferase type 12 domain-containing protein</fullName>
    </recommendedName>
</protein>
<dbReference type="Gene3D" id="3.40.50.150">
    <property type="entry name" value="Vaccinia Virus protein VP39"/>
    <property type="match status" value="1"/>
</dbReference>
<dbReference type="OMA" id="TNMHSEM"/>
<dbReference type="EMBL" id="CP069037">
    <property type="protein sequence ID" value="QRD03429.1"/>
    <property type="molecule type" value="Genomic_DNA"/>
</dbReference>
<dbReference type="Proteomes" id="UP000663193">
    <property type="component" value="Chromosome 15"/>
</dbReference>
<dbReference type="AlphaFoldDB" id="A0A7U2FFQ6"/>
<name>A0A7U2FFQ6_PHANO</name>
<proteinExistence type="predicted"/>